<accession>A0AA88P0X5</accession>
<sequence>MAGARRAPQGWGRFSAKENRVSERVRVCLGVYVRGSGSECRAVQGRFHGWLITGVRASTLATAARPCRHCPLPPLPTHTSSIYTLHKGGQPGPAQSSPTLQRLTGRTRC</sequence>
<dbReference type="Proteomes" id="UP001187315">
    <property type="component" value="Unassembled WGS sequence"/>
</dbReference>
<comment type="caution">
    <text evidence="2">The sequence shown here is derived from an EMBL/GenBank/DDBJ whole genome shotgun (WGS) entry which is preliminary data.</text>
</comment>
<organism evidence="2 3">
    <name type="scientific">Tachysurus vachellii</name>
    <name type="common">Darkbarbel catfish</name>
    <name type="synonym">Pelteobagrus vachellii</name>
    <dbReference type="NCBI Taxonomy" id="175792"/>
    <lineage>
        <taxon>Eukaryota</taxon>
        <taxon>Metazoa</taxon>
        <taxon>Chordata</taxon>
        <taxon>Craniata</taxon>
        <taxon>Vertebrata</taxon>
        <taxon>Euteleostomi</taxon>
        <taxon>Actinopterygii</taxon>
        <taxon>Neopterygii</taxon>
        <taxon>Teleostei</taxon>
        <taxon>Ostariophysi</taxon>
        <taxon>Siluriformes</taxon>
        <taxon>Bagridae</taxon>
        <taxon>Tachysurus</taxon>
    </lineage>
</organism>
<reference evidence="2" key="1">
    <citation type="submission" date="2023-08" db="EMBL/GenBank/DDBJ databases">
        <title>Pelteobagrus vachellii genome.</title>
        <authorList>
            <person name="Liu H."/>
        </authorList>
    </citation>
    <scope>NUCLEOTIDE SEQUENCE</scope>
    <source>
        <strain evidence="2">PRFRI_2022a</strain>
        <tissue evidence="2">Muscle</tissue>
    </source>
</reference>
<name>A0AA88P0X5_TACVA</name>
<feature type="compositionally biased region" description="Polar residues" evidence="1">
    <location>
        <begin position="93"/>
        <end position="109"/>
    </location>
</feature>
<proteinExistence type="predicted"/>
<feature type="region of interest" description="Disordered" evidence="1">
    <location>
        <begin position="81"/>
        <end position="109"/>
    </location>
</feature>
<evidence type="ECO:0000256" key="1">
    <source>
        <dbReference type="SAM" id="MobiDB-lite"/>
    </source>
</evidence>
<gene>
    <name evidence="2" type="ORF">Q7C36_001362</name>
</gene>
<dbReference type="EMBL" id="JAVHJS010000001">
    <property type="protein sequence ID" value="KAK2869491.1"/>
    <property type="molecule type" value="Genomic_DNA"/>
</dbReference>
<evidence type="ECO:0000313" key="3">
    <source>
        <dbReference type="Proteomes" id="UP001187315"/>
    </source>
</evidence>
<keyword evidence="3" id="KW-1185">Reference proteome</keyword>
<dbReference type="AlphaFoldDB" id="A0AA88P0X5"/>
<evidence type="ECO:0000313" key="2">
    <source>
        <dbReference type="EMBL" id="KAK2869491.1"/>
    </source>
</evidence>
<protein>
    <submittedName>
        <fullName evidence="2">Uncharacterized protein</fullName>
    </submittedName>
</protein>